<dbReference type="EMBL" id="DSQF01000022">
    <property type="protein sequence ID" value="HGZ43821.1"/>
    <property type="molecule type" value="Genomic_DNA"/>
</dbReference>
<proteinExistence type="predicted"/>
<organism evidence="2">
    <name type="scientific">Eiseniibacteriota bacterium</name>
    <dbReference type="NCBI Taxonomy" id="2212470"/>
    <lineage>
        <taxon>Bacteria</taxon>
        <taxon>Candidatus Eiseniibacteriota</taxon>
    </lineage>
</organism>
<dbReference type="AlphaFoldDB" id="A0A832MMH1"/>
<evidence type="ECO:0008006" key="3">
    <source>
        <dbReference type="Google" id="ProtNLM"/>
    </source>
</evidence>
<feature type="signal peptide" evidence="1">
    <location>
        <begin position="1"/>
        <end position="22"/>
    </location>
</feature>
<name>A0A832MMH1_UNCEI</name>
<feature type="chain" id="PRO_5032812194" description="DUF5666 domain-containing protein" evidence="1">
    <location>
        <begin position="23"/>
        <end position="105"/>
    </location>
</feature>
<comment type="caution">
    <text evidence="2">The sequence shown here is derived from an EMBL/GenBank/DDBJ whole genome shotgun (WGS) entry which is preliminary data.</text>
</comment>
<accession>A0A832MMH1</accession>
<evidence type="ECO:0000256" key="1">
    <source>
        <dbReference type="SAM" id="SignalP"/>
    </source>
</evidence>
<evidence type="ECO:0000313" key="2">
    <source>
        <dbReference type="EMBL" id="HGZ43821.1"/>
    </source>
</evidence>
<keyword evidence="1" id="KW-0732">Signal</keyword>
<protein>
    <recommendedName>
        <fullName evidence="3">DUF5666 domain-containing protein</fullName>
    </recommendedName>
</protein>
<reference evidence="2" key="1">
    <citation type="journal article" date="2020" name="mSystems">
        <title>Genome- and Community-Level Interaction Insights into Carbon Utilization and Element Cycling Functions of Hydrothermarchaeota in Hydrothermal Sediment.</title>
        <authorList>
            <person name="Zhou Z."/>
            <person name="Liu Y."/>
            <person name="Xu W."/>
            <person name="Pan J."/>
            <person name="Luo Z.H."/>
            <person name="Li M."/>
        </authorList>
    </citation>
    <scope>NUCLEOTIDE SEQUENCE [LARGE SCALE GENOMIC DNA]</scope>
    <source>
        <strain evidence="2">SpSt-381</strain>
    </source>
</reference>
<gene>
    <name evidence="2" type="ORF">ENR23_10425</name>
</gene>
<sequence length="105" mass="11400">MTRIAAAALALGLAAAAFPAAAATYKGRSVDDRRYTGNVHSDLVGTLQAVQIRFNGAMIFVGATGQLVLEMRDEVITDPREIEAYDHRRGILWVVEVLDIESGKR</sequence>